<dbReference type="PROSITE" id="PS51186">
    <property type="entry name" value="GNAT"/>
    <property type="match status" value="1"/>
</dbReference>
<dbReference type="EMBL" id="FZPD01000001">
    <property type="protein sequence ID" value="SNS47924.1"/>
    <property type="molecule type" value="Genomic_DNA"/>
</dbReference>
<dbReference type="InterPro" id="IPR016181">
    <property type="entry name" value="Acyl_CoA_acyltransferase"/>
</dbReference>
<dbReference type="OrthoDB" id="9788916at2"/>
<evidence type="ECO:0000313" key="3">
    <source>
        <dbReference type="Proteomes" id="UP000198393"/>
    </source>
</evidence>
<dbReference type="Pfam" id="PF13302">
    <property type="entry name" value="Acetyltransf_3"/>
    <property type="match status" value="1"/>
</dbReference>
<protein>
    <submittedName>
        <fullName evidence="2">Protein N-acetyltransferase, RimJ/RimL family</fullName>
    </submittedName>
</protein>
<dbReference type="InterPro" id="IPR000182">
    <property type="entry name" value="GNAT_dom"/>
</dbReference>
<dbReference type="GO" id="GO:0016747">
    <property type="term" value="F:acyltransferase activity, transferring groups other than amino-acyl groups"/>
    <property type="evidence" value="ECO:0007669"/>
    <property type="project" value="InterPro"/>
</dbReference>
<dbReference type="RefSeq" id="WP_089355094.1">
    <property type="nucleotide sequence ID" value="NZ_FZPD01000001.1"/>
</dbReference>
<dbReference type="Proteomes" id="UP000198393">
    <property type="component" value="Unassembled WGS sequence"/>
</dbReference>
<accession>A0A239EVR7</accession>
<dbReference type="SUPFAM" id="SSF55729">
    <property type="entry name" value="Acyl-CoA N-acyltransferases (Nat)"/>
    <property type="match status" value="1"/>
</dbReference>
<proteinExistence type="predicted"/>
<feature type="domain" description="N-acetyltransferase" evidence="1">
    <location>
        <begin position="7"/>
        <end position="166"/>
    </location>
</feature>
<gene>
    <name evidence="2" type="ORF">SAMN05421640_0319</name>
</gene>
<dbReference type="PANTHER" id="PTHR43328:SF1">
    <property type="entry name" value="N-ACETYLTRANSFERASE DOMAIN-CONTAINING PROTEIN"/>
    <property type="match status" value="1"/>
</dbReference>
<evidence type="ECO:0000313" key="2">
    <source>
        <dbReference type="EMBL" id="SNS47924.1"/>
    </source>
</evidence>
<organism evidence="2 3">
    <name type="scientific">Ekhidna lutea</name>
    <dbReference type="NCBI Taxonomy" id="447679"/>
    <lineage>
        <taxon>Bacteria</taxon>
        <taxon>Pseudomonadati</taxon>
        <taxon>Bacteroidota</taxon>
        <taxon>Cytophagia</taxon>
        <taxon>Cytophagales</taxon>
        <taxon>Reichenbachiellaceae</taxon>
        <taxon>Ekhidna</taxon>
    </lineage>
</organism>
<keyword evidence="3" id="KW-1185">Reference proteome</keyword>
<dbReference type="Gene3D" id="3.40.630.30">
    <property type="match status" value="1"/>
</dbReference>
<reference evidence="2 3" key="1">
    <citation type="submission" date="2017-06" db="EMBL/GenBank/DDBJ databases">
        <authorList>
            <person name="Kim H.J."/>
            <person name="Triplett B.A."/>
        </authorList>
    </citation>
    <scope>NUCLEOTIDE SEQUENCE [LARGE SCALE GENOMIC DNA]</scope>
    <source>
        <strain evidence="2 3">DSM 19307</strain>
    </source>
</reference>
<name>A0A239EVR7_EKHLU</name>
<evidence type="ECO:0000259" key="1">
    <source>
        <dbReference type="PROSITE" id="PS51186"/>
    </source>
</evidence>
<sequence>MTASGDITIRPLAKEDARQIAGLLNNKNIWNNLRDYIPSPYSKKDALEFINGISEQDPRVTFAITYKNETCGVIGLIQQTDIYRLSAEIGYWVGEPYWGKGIATSALKLATDYGFEKLSLERIFAGTFSHNAASRRVLEKCGYKKEGVARSAVLKNNQILDEHKYAILKSDWIN</sequence>
<dbReference type="AlphaFoldDB" id="A0A239EVR7"/>
<keyword evidence="2" id="KW-0808">Transferase</keyword>
<dbReference type="PANTHER" id="PTHR43328">
    <property type="entry name" value="ACETYLTRANSFERASE-RELATED"/>
    <property type="match status" value="1"/>
</dbReference>